<evidence type="ECO:0000313" key="1">
    <source>
        <dbReference type="Proteomes" id="UP000887565"/>
    </source>
</evidence>
<name>A0A915JCA3_ROMCU</name>
<evidence type="ECO:0000313" key="2">
    <source>
        <dbReference type="WBParaSite" id="nRc.2.0.1.t24109-RA"/>
    </source>
</evidence>
<proteinExistence type="predicted"/>
<dbReference type="Proteomes" id="UP000887565">
    <property type="component" value="Unplaced"/>
</dbReference>
<keyword evidence="1" id="KW-1185">Reference proteome</keyword>
<reference evidence="2" key="1">
    <citation type="submission" date="2022-11" db="UniProtKB">
        <authorList>
            <consortium name="WormBaseParasite"/>
        </authorList>
    </citation>
    <scope>IDENTIFICATION</scope>
</reference>
<dbReference type="WBParaSite" id="nRc.2.0.1.t24109-RA">
    <property type="protein sequence ID" value="nRc.2.0.1.t24109-RA"/>
    <property type="gene ID" value="nRc.2.0.1.g24109"/>
</dbReference>
<protein>
    <submittedName>
        <fullName evidence="2">Uncharacterized protein</fullName>
    </submittedName>
</protein>
<accession>A0A915JCA3</accession>
<organism evidence="1 2">
    <name type="scientific">Romanomermis culicivorax</name>
    <name type="common">Nematode worm</name>
    <dbReference type="NCBI Taxonomy" id="13658"/>
    <lineage>
        <taxon>Eukaryota</taxon>
        <taxon>Metazoa</taxon>
        <taxon>Ecdysozoa</taxon>
        <taxon>Nematoda</taxon>
        <taxon>Enoplea</taxon>
        <taxon>Dorylaimia</taxon>
        <taxon>Mermithida</taxon>
        <taxon>Mermithoidea</taxon>
        <taxon>Mermithidae</taxon>
        <taxon>Romanomermis</taxon>
    </lineage>
</organism>
<dbReference type="AlphaFoldDB" id="A0A915JCA3"/>
<sequence length="73" mass="8452">MRFAEIHFKMVLDLDALLSCSMPTQFSENLYLFLVTAAIEFALIENPFHQKITKIRLVTPGIKSRKYAWLHPG</sequence>